<dbReference type="PANTHER" id="PTHR42790">
    <property type="entry name" value="AMINOTRANSFERASE"/>
    <property type="match status" value="1"/>
</dbReference>
<gene>
    <name evidence="6" type="ORF">EHO61_10910</name>
</gene>
<dbReference type="OrthoDB" id="9802328at2"/>
<feature type="domain" description="Aminotransferase class I/classII large" evidence="5">
    <location>
        <begin position="56"/>
        <end position="393"/>
    </location>
</feature>
<keyword evidence="3 6" id="KW-0808">Transferase</keyword>
<dbReference type="InterPro" id="IPR015424">
    <property type="entry name" value="PyrdxlP-dep_Trfase"/>
</dbReference>
<dbReference type="InterPro" id="IPR015422">
    <property type="entry name" value="PyrdxlP-dep_Trfase_small"/>
</dbReference>
<sequence length="413" mass="47524">MGKTFIRPAYAPPEMDRVSIRVSRTPKSVVRDILKVVDSPEILSFAGGLPDDSLFPIHEFAESFARATKEKGPKLFQYTDTQGHPELRAWIAKTYYTNVSPEQILITSGSQQALDLLARYFIDEGDRILIENPSYLGAIQSFSSYGPEFLGIKCSSLESNRDEWENTIRRKSPKFFYCIPDFQNPSGFSYPLFLRQDLADFFARLRIPIIEDIAYRDLYFTDSVPPSVHDFCPENSFSIGTFSKTLSPGLRVGWIKVPKRSMRDLVVQKQSMDLHSPTINQEIVFRFLESGKFGSHMENLRKQYFQKARYTCDRLSEVFGDEVRFREPKGGLFLWLEFSEDLDSNSLFRRGLNEGVAIVPGESFYVSEPIKGKARWNFSRATEQETKEGVRRLFRAWQFLNSDRKSSRETGGE</sequence>
<dbReference type="Pfam" id="PF00155">
    <property type="entry name" value="Aminotran_1_2"/>
    <property type="match status" value="1"/>
</dbReference>
<dbReference type="InterPro" id="IPR015421">
    <property type="entry name" value="PyrdxlP-dep_Trfase_major"/>
</dbReference>
<evidence type="ECO:0000256" key="4">
    <source>
        <dbReference type="ARBA" id="ARBA00022898"/>
    </source>
</evidence>
<evidence type="ECO:0000259" key="5">
    <source>
        <dbReference type="Pfam" id="PF00155"/>
    </source>
</evidence>
<dbReference type="GO" id="GO:0008483">
    <property type="term" value="F:transaminase activity"/>
    <property type="evidence" value="ECO:0007669"/>
    <property type="project" value="UniProtKB-KW"/>
</dbReference>
<dbReference type="SUPFAM" id="SSF53383">
    <property type="entry name" value="PLP-dependent transferases"/>
    <property type="match status" value="1"/>
</dbReference>
<evidence type="ECO:0000256" key="3">
    <source>
        <dbReference type="ARBA" id="ARBA00022679"/>
    </source>
</evidence>
<dbReference type="GO" id="GO:1901605">
    <property type="term" value="P:alpha-amino acid metabolic process"/>
    <property type="evidence" value="ECO:0007669"/>
    <property type="project" value="TreeGrafter"/>
</dbReference>
<dbReference type="AlphaFoldDB" id="A0A4R9GNA3"/>
<comment type="cofactor">
    <cofactor evidence="1">
        <name>pyridoxal 5'-phosphate</name>
        <dbReference type="ChEBI" id="CHEBI:597326"/>
    </cofactor>
</comment>
<dbReference type="Gene3D" id="3.90.1150.10">
    <property type="entry name" value="Aspartate Aminotransferase, domain 1"/>
    <property type="match status" value="1"/>
</dbReference>
<protein>
    <submittedName>
        <fullName evidence="6">PLP-dependent aminotransferase family protein</fullName>
    </submittedName>
</protein>
<dbReference type="InterPro" id="IPR050859">
    <property type="entry name" value="Class-I_PLP-dep_aminotransf"/>
</dbReference>
<dbReference type="GO" id="GO:0030170">
    <property type="term" value="F:pyridoxal phosphate binding"/>
    <property type="evidence" value="ECO:0007669"/>
    <property type="project" value="InterPro"/>
</dbReference>
<proteinExistence type="predicted"/>
<dbReference type="InterPro" id="IPR004839">
    <property type="entry name" value="Aminotransferase_I/II_large"/>
</dbReference>
<reference evidence="6" key="1">
    <citation type="journal article" date="2019" name="PLoS Negl. Trop. Dis.">
        <title>Revisiting the worldwide diversity of Leptospira species in the environment.</title>
        <authorList>
            <person name="Vincent A.T."/>
            <person name="Schiettekatte O."/>
            <person name="Bourhy P."/>
            <person name="Veyrier F.J."/>
            <person name="Picardeau M."/>
        </authorList>
    </citation>
    <scope>NUCLEOTIDE SEQUENCE [LARGE SCALE GENOMIC DNA]</scope>
    <source>
        <strain evidence="6">SCS5</strain>
    </source>
</reference>
<dbReference type="Gene3D" id="3.40.640.10">
    <property type="entry name" value="Type I PLP-dependent aspartate aminotransferase-like (Major domain)"/>
    <property type="match status" value="1"/>
</dbReference>
<dbReference type="RefSeq" id="WP_135813619.1">
    <property type="nucleotide sequence ID" value="NZ_RQEV01000011.1"/>
</dbReference>
<organism evidence="6 7">
    <name type="scientific">Leptospira fluminis</name>
    <dbReference type="NCBI Taxonomy" id="2484979"/>
    <lineage>
        <taxon>Bacteria</taxon>
        <taxon>Pseudomonadati</taxon>
        <taxon>Spirochaetota</taxon>
        <taxon>Spirochaetia</taxon>
        <taxon>Leptospirales</taxon>
        <taxon>Leptospiraceae</taxon>
        <taxon>Leptospira</taxon>
    </lineage>
</organism>
<keyword evidence="2 6" id="KW-0032">Aminotransferase</keyword>
<evidence type="ECO:0000256" key="1">
    <source>
        <dbReference type="ARBA" id="ARBA00001933"/>
    </source>
</evidence>
<accession>A0A4R9GNA3</accession>
<name>A0A4R9GNA3_9LEPT</name>
<evidence type="ECO:0000313" key="6">
    <source>
        <dbReference type="EMBL" id="TGK17963.1"/>
    </source>
</evidence>
<dbReference type="EMBL" id="RQEV01000011">
    <property type="protein sequence ID" value="TGK17963.1"/>
    <property type="molecule type" value="Genomic_DNA"/>
</dbReference>
<evidence type="ECO:0000256" key="2">
    <source>
        <dbReference type="ARBA" id="ARBA00022576"/>
    </source>
</evidence>
<dbReference type="PANTHER" id="PTHR42790:SF19">
    <property type="entry name" value="KYNURENINE_ALPHA-AMINOADIPATE AMINOTRANSFERASE, MITOCHONDRIAL"/>
    <property type="match status" value="1"/>
</dbReference>
<evidence type="ECO:0000313" key="7">
    <source>
        <dbReference type="Proteomes" id="UP000297855"/>
    </source>
</evidence>
<keyword evidence="4" id="KW-0663">Pyridoxal phosphate</keyword>
<comment type="caution">
    <text evidence="6">The sequence shown here is derived from an EMBL/GenBank/DDBJ whole genome shotgun (WGS) entry which is preliminary data.</text>
</comment>
<keyword evidence="7" id="KW-1185">Reference proteome</keyword>
<dbReference type="Proteomes" id="UP000297855">
    <property type="component" value="Unassembled WGS sequence"/>
</dbReference>
<dbReference type="CDD" id="cd00609">
    <property type="entry name" value="AAT_like"/>
    <property type="match status" value="1"/>
</dbReference>